<dbReference type="FunCoup" id="F0ZQ32">
    <property type="interactions" value="937"/>
</dbReference>
<dbReference type="GeneID" id="10502647"/>
<dbReference type="VEuPathDB" id="AmoebaDB:DICPUDRAFT_35924"/>
<evidence type="ECO:0000256" key="1">
    <source>
        <dbReference type="ARBA" id="ARBA00023157"/>
    </source>
</evidence>
<feature type="non-terminal residue" evidence="5">
    <location>
        <position position="1"/>
    </location>
</feature>
<dbReference type="Pfam" id="PF07974">
    <property type="entry name" value="EGF_2"/>
    <property type="match status" value="1"/>
</dbReference>
<evidence type="ECO:0000256" key="3">
    <source>
        <dbReference type="SAM" id="Phobius"/>
    </source>
</evidence>
<sequence length="713" mass="77969">YSTFNNIKSLSLNHNSITSQLPTIFSSTKIQYLDLSSNTQMTGTNIDESYCNTVLILTGNTKITGSLPDCYRGHLYDATISNWFANTGLTIVPLDTLEIIPNMKIINGKTYIFGQNVGFLGSSIKTSPSISFSLDVPNLSFYSNTTTSALYTVTFSSANNKVFYLSNDPLYPIPSNIFITSSDGAISIKGSYFSYNESLVSVTIDGSPCILSQAPTFNEIVCKLSSFNSTKTKVPAIITIDQETSKFTLESLLPGTENIITDCPNSCSNHGSCNLDTSKCTCDSGWTSKDDCSSAVVQCKDPTCSGHGTCSTSTGICLCESLYIGETCSLPNQFISSVQSPGELGGLTTLRGWFGDVHDGLKIQIGNQACSLINVTVKEINCTVGPGKGEQVVSITQNGISWSGQNLFRYYSGLFRCLNDCMEDLSHGVCDSTNGICQCFDDWSGFDCNSKDNGNSQTSPGGVTNGDVSYDISVYKIVEYSITGEMLFEYFLQNSWVIDKENTNQNIHKFTQYIGSTGATVESTIEEVKVQEKREFGGVVFEVKPGSIKFSVSIKNYQYQSSLSTIQLQIKSVATSEDDCNFDPEVKESDGNDLNYLTITKNDKRLYGRFINTVISDGQSTYSSSKMLNTTDKNEILFGLNLPHCTEECIIDPDFSVLVDPNINKKCNSRAWVLPVAIVIPCVVVSALVVAGIVYYKKNRTVIQIKLKTLRDK</sequence>
<feature type="disulfide bond" evidence="2">
    <location>
        <begin position="263"/>
        <end position="273"/>
    </location>
</feature>
<dbReference type="PROSITE" id="PS01186">
    <property type="entry name" value="EGF_2"/>
    <property type="match status" value="1"/>
</dbReference>
<feature type="domain" description="EGF-like" evidence="4">
    <location>
        <begin position="295"/>
        <end position="329"/>
    </location>
</feature>
<dbReference type="eggNOG" id="KOG4659">
    <property type="taxonomic scope" value="Eukaryota"/>
</dbReference>
<evidence type="ECO:0000259" key="4">
    <source>
        <dbReference type="PROSITE" id="PS50026"/>
    </source>
</evidence>
<dbReference type="InterPro" id="IPR002909">
    <property type="entry name" value="IPT_dom"/>
</dbReference>
<dbReference type="PANTHER" id="PTHR24032">
    <property type="entry name" value="EGF-LIKE DOMAIN-CONTAINING PROTEIN-RELATED-RELATED"/>
    <property type="match status" value="1"/>
</dbReference>
<dbReference type="Gene3D" id="3.80.10.10">
    <property type="entry name" value="Ribonuclease Inhibitor"/>
    <property type="match status" value="1"/>
</dbReference>
<organism evidence="5 6">
    <name type="scientific">Dictyostelium purpureum</name>
    <name type="common">Slime mold</name>
    <dbReference type="NCBI Taxonomy" id="5786"/>
    <lineage>
        <taxon>Eukaryota</taxon>
        <taxon>Amoebozoa</taxon>
        <taxon>Evosea</taxon>
        <taxon>Eumycetozoa</taxon>
        <taxon>Dictyostelia</taxon>
        <taxon>Dictyosteliales</taxon>
        <taxon>Dictyosteliaceae</taxon>
        <taxon>Dictyostelium</taxon>
    </lineage>
</organism>
<gene>
    <name evidence="5" type="ORF">DICPUDRAFT_35924</name>
</gene>
<dbReference type="PROSITE" id="PS00022">
    <property type="entry name" value="EGF_1"/>
    <property type="match status" value="2"/>
</dbReference>
<dbReference type="SUPFAM" id="SSF52058">
    <property type="entry name" value="L domain-like"/>
    <property type="match status" value="1"/>
</dbReference>
<keyword evidence="6" id="KW-1185">Reference proteome</keyword>
<evidence type="ECO:0000313" key="6">
    <source>
        <dbReference type="Proteomes" id="UP000001064"/>
    </source>
</evidence>
<dbReference type="AlphaFoldDB" id="F0ZQ32"/>
<dbReference type="InterPro" id="IPR000742">
    <property type="entry name" value="EGF"/>
</dbReference>
<dbReference type="Gene3D" id="2.10.25.10">
    <property type="entry name" value="Laminin"/>
    <property type="match status" value="2"/>
</dbReference>
<dbReference type="InParanoid" id="F0ZQ32"/>
<dbReference type="Pfam" id="PF22933">
    <property type="entry name" value="ComC_SSD"/>
    <property type="match status" value="1"/>
</dbReference>
<protein>
    <recommendedName>
        <fullName evidence="4">EGF-like domain-containing protein</fullName>
    </recommendedName>
</protein>
<dbReference type="OMA" id="NIDESYC"/>
<evidence type="ECO:0000313" key="5">
    <source>
        <dbReference type="EMBL" id="EGC33939.1"/>
    </source>
</evidence>
<name>F0ZQ32_DICPU</name>
<accession>F0ZQ32</accession>
<dbReference type="InterPro" id="IPR013111">
    <property type="entry name" value="EGF_extracell"/>
</dbReference>
<keyword evidence="2" id="KW-0245">EGF-like domain</keyword>
<feature type="disulfide bond" evidence="2">
    <location>
        <begin position="319"/>
        <end position="328"/>
    </location>
</feature>
<dbReference type="InterPro" id="IPR054484">
    <property type="entry name" value="ComC_SSD"/>
</dbReference>
<keyword evidence="3" id="KW-0812">Transmembrane</keyword>
<feature type="domain" description="EGF-like" evidence="4">
    <location>
        <begin position="259"/>
        <end position="293"/>
    </location>
</feature>
<reference evidence="6" key="1">
    <citation type="journal article" date="2011" name="Genome Biol.">
        <title>Comparative genomics of the social amoebae Dictyostelium discoideum and Dictyostelium purpureum.</title>
        <authorList>
            <consortium name="US DOE Joint Genome Institute (JGI-PGF)"/>
            <person name="Sucgang R."/>
            <person name="Kuo A."/>
            <person name="Tian X."/>
            <person name="Salerno W."/>
            <person name="Parikh A."/>
            <person name="Feasley C.L."/>
            <person name="Dalin E."/>
            <person name="Tu H."/>
            <person name="Huang E."/>
            <person name="Barry K."/>
            <person name="Lindquist E."/>
            <person name="Shapiro H."/>
            <person name="Bruce D."/>
            <person name="Schmutz J."/>
            <person name="Salamov A."/>
            <person name="Fey P."/>
            <person name="Gaudet P."/>
            <person name="Anjard C."/>
            <person name="Babu M.M."/>
            <person name="Basu S."/>
            <person name="Bushmanova Y."/>
            <person name="van der Wel H."/>
            <person name="Katoh-Kurasawa M."/>
            <person name="Dinh C."/>
            <person name="Coutinho P.M."/>
            <person name="Saito T."/>
            <person name="Elias M."/>
            <person name="Schaap P."/>
            <person name="Kay R.R."/>
            <person name="Henrissat B."/>
            <person name="Eichinger L."/>
            <person name="Rivero F."/>
            <person name="Putnam N.H."/>
            <person name="West C.M."/>
            <person name="Loomis W.F."/>
            <person name="Chisholm R.L."/>
            <person name="Shaulsky G."/>
            <person name="Strassmann J.E."/>
            <person name="Queller D.C."/>
            <person name="Kuspa A."/>
            <person name="Grigoriev I.V."/>
        </authorList>
    </citation>
    <scope>NUCLEOTIDE SEQUENCE [LARGE SCALE GENOMIC DNA]</scope>
    <source>
        <strain evidence="6">QSDP1</strain>
    </source>
</reference>
<dbReference type="EMBL" id="GL871119">
    <property type="protein sequence ID" value="EGC33939.1"/>
    <property type="molecule type" value="Genomic_DNA"/>
</dbReference>
<dbReference type="Pfam" id="PF01833">
    <property type="entry name" value="TIG"/>
    <property type="match status" value="2"/>
</dbReference>
<dbReference type="PANTHER" id="PTHR24032:SF74">
    <property type="entry name" value="EGF-LIKE DOMAIN-CONTAINING PROTEIN"/>
    <property type="match status" value="1"/>
</dbReference>
<dbReference type="InterPro" id="IPR053331">
    <property type="entry name" value="EGF-like_comC"/>
</dbReference>
<dbReference type="InterPro" id="IPR032675">
    <property type="entry name" value="LRR_dom_sf"/>
</dbReference>
<keyword evidence="1 2" id="KW-1015">Disulfide bond</keyword>
<dbReference type="OrthoDB" id="26095at2759"/>
<proteinExistence type="predicted"/>
<comment type="caution">
    <text evidence="2">Lacks conserved residue(s) required for the propagation of feature annotation.</text>
</comment>
<dbReference type="KEGG" id="dpp:DICPUDRAFT_35924"/>
<dbReference type="Proteomes" id="UP000001064">
    <property type="component" value="Unassembled WGS sequence"/>
</dbReference>
<dbReference type="PROSITE" id="PS50026">
    <property type="entry name" value="EGF_3"/>
    <property type="match status" value="2"/>
</dbReference>
<evidence type="ECO:0000256" key="2">
    <source>
        <dbReference type="PROSITE-ProRule" id="PRU00076"/>
    </source>
</evidence>
<dbReference type="RefSeq" id="XP_003289521.1">
    <property type="nucleotide sequence ID" value="XM_003289473.1"/>
</dbReference>
<keyword evidence="3" id="KW-1133">Transmembrane helix</keyword>
<feature type="transmembrane region" description="Helical" evidence="3">
    <location>
        <begin position="672"/>
        <end position="696"/>
    </location>
</feature>
<dbReference type="SMART" id="SM00181">
    <property type="entry name" value="EGF"/>
    <property type="match status" value="3"/>
</dbReference>
<dbReference type="STRING" id="5786.F0ZQ32"/>
<dbReference type="CDD" id="cd00603">
    <property type="entry name" value="IPT_PCSR"/>
    <property type="match status" value="1"/>
</dbReference>
<keyword evidence="3" id="KW-0472">Membrane</keyword>